<sequence>MSCPICSKPTQTAHRPFCSKRCADVDLARWLGGGYAIPSTDPDDIEEAIEAAEAERAKPH</sequence>
<evidence type="ECO:0000256" key="1">
    <source>
        <dbReference type="ARBA" id="ARBA00022723"/>
    </source>
</evidence>
<dbReference type="Proteomes" id="UP000244446">
    <property type="component" value="Unassembled WGS sequence"/>
</dbReference>
<gene>
    <name evidence="3" type="primary">yacG</name>
    <name evidence="4" type="ORF">DC366_09745</name>
</gene>
<evidence type="ECO:0000313" key="4">
    <source>
        <dbReference type="EMBL" id="PVA10484.1"/>
    </source>
</evidence>
<organism evidence="4 5">
    <name type="scientific">Pelagivirga sediminicola</name>
    <dbReference type="NCBI Taxonomy" id="2170575"/>
    <lineage>
        <taxon>Bacteria</taxon>
        <taxon>Pseudomonadati</taxon>
        <taxon>Pseudomonadota</taxon>
        <taxon>Alphaproteobacteria</taxon>
        <taxon>Rhodobacterales</taxon>
        <taxon>Paracoccaceae</taxon>
        <taxon>Pelagivirga</taxon>
    </lineage>
</organism>
<dbReference type="Pfam" id="PF03884">
    <property type="entry name" value="YacG"/>
    <property type="match status" value="1"/>
</dbReference>
<dbReference type="PANTHER" id="PTHR36150">
    <property type="entry name" value="DNA GYRASE INHIBITOR YACG"/>
    <property type="match status" value="1"/>
</dbReference>
<comment type="function">
    <text evidence="3">Inhibits all the catalytic activities of DNA gyrase by preventing its interaction with DNA. Acts by binding directly to the C-terminal domain of GyrB, which probably disrupts DNA binding by the gyrase.</text>
</comment>
<dbReference type="GO" id="GO:0006355">
    <property type="term" value="P:regulation of DNA-templated transcription"/>
    <property type="evidence" value="ECO:0007669"/>
    <property type="project" value="InterPro"/>
</dbReference>
<name>A0A2T7G7V5_9RHOB</name>
<comment type="similarity">
    <text evidence="3">Belongs to the DNA gyrase inhibitor YacG family.</text>
</comment>
<keyword evidence="1 3" id="KW-0479">Metal-binding</keyword>
<dbReference type="HAMAP" id="MF_00649">
    <property type="entry name" value="DNA_gyrase_inhibitor_YacG"/>
    <property type="match status" value="1"/>
</dbReference>
<protein>
    <recommendedName>
        <fullName evidence="3">DNA gyrase inhibitor YacG</fullName>
    </recommendedName>
</protein>
<dbReference type="OrthoDB" id="9809663at2"/>
<proteinExistence type="inferred from homology"/>
<comment type="cofactor">
    <cofactor evidence="3">
        <name>Zn(2+)</name>
        <dbReference type="ChEBI" id="CHEBI:29105"/>
    </cofactor>
    <text evidence="3">Binds 1 zinc ion.</text>
</comment>
<keyword evidence="2 3" id="KW-0862">Zinc</keyword>
<comment type="caution">
    <text evidence="4">The sequence shown here is derived from an EMBL/GenBank/DDBJ whole genome shotgun (WGS) entry which is preliminary data.</text>
</comment>
<dbReference type="RefSeq" id="WP_108691995.1">
    <property type="nucleotide sequence ID" value="NZ_QCYH01000004.1"/>
</dbReference>
<dbReference type="PANTHER" id="PTHR36150:SF1">
    <property type="entry name" value="DNA GYRASE INHIBITOR YACG"/>
    <property type="match status" value="1"/>
</dbReference>
<comment type="subunit">
    <text evidence="3">Interacts with GyrB.</text>
</comment>
<feature type="binding site" evidence="3">
    <location>
        <position position="6"/>
    </location>
    <ligand>
        <name>Zn(2+)</name>
        <dbReference type="ChEBI" id="CHEBI:29105"/>
    </ligand>
</feature>
<evidence type="ECO:0000313" key="5">
    <source>
        <dbReference type="Proteomes" id="UP000244446"/>
    </source>
</evidence>
<dbReference type="EMBL" id="QCYH01000004">
    <property type="protein sequence ID" value="PVA10484.1"/>
    <property type="molecule type" value="Genomic_DNA"/>
</dbReference>
<feature type="binding site" evidence="3">
    <location>
        <position position="18"/>
    </location>
    <ligand>
        <name>Zn(2+)</name>
        <dbReference type="ChEBI" id="CHEBI:29105"/>
    </ligand>
</feature>
<evidence type="ECO:0000256" key="2">
    <source>
        <dbReference type="ARBA" id="ARBA00022833"/>
    </source>
</evidence>
<dbReference type="GO" id="GO:0008657">
    <property type="term" value="F:DNA topoisomerase type II (double strand cut, ATP-hydrolyzing) inhibitor activity"/>
    <property type="evidence" value="ECO:0007669"/>
    <property type="project" value="UniProtKB-UniRule"/>
</dbReference>
<dbReference type="SUPFAM" id="SSF57716">
    <property type="entry name" value="Glucocorticoid receptor-like (DNA-binding domain)"/>
    <property type="match status" value="1"/>
</dbReference>
<dbReference type="AlphaFoldDB" id="A0A2T7G7V5"/>
<dbReference type="GO" id="GO:0008270">
    <property type="term" value="F:zinc ion binding"/>
    <property type="evidence" value="ECO:0007669"/>
    <property type="project" value="UniProtKB-UniRule"/>
</dbReference>
<keyword evidence="5" id="KW-1185">Reference proteome</keyword>
<dbReference type="InterPro" id="IPR005584">
    <property type="entry name" value="DNA_gyrase_inhibitor_YacG"/>
</dbReference>
<accession>A0A2T7G7V5</accession>
<feature type="binding site" evidence="3">
    <location>
        <position position="22"/>
    </location>
    <ligand>
        <name>Zn(2+)</name>
        <dbReference type="ChEBI" id="CHEBI:29105"/>
    </ligand>
</feature>
<dbReference type="InterPro" id="IPR013088">
    <property type="entry name" value="Znf_NHR/GATA"/>
</dbReference>
<dbReference type="Gene3D" id="3.30.50.10">
    <property type="entry name" value="Erythroid Transcription Factor GATA-1, subunit A"/>
    <property type="match status" value="1"/>
</dbReference>
<evidence type="ECO:0000256" key="3">
    <source>
        <dbReference type="HAMAP-Rule" id="MF_00649"/>
    </source>
</evidence>
<reference evidence="4 5" key="1">
    <citation type="submission" date="2018-04" db="EMBL/GenBank/DDBJ databases">
        <title>Pelagivirga bohaiensis gen. nov., sp. nov., a bacterium isolated from the Bohai Sea.</title>
        <authorList>
            <person name="Ji X."/>
        </authorList>
    </citation>
    <scope>NUCLEOTIDE SEQUENCE [LARGE SCALE GENOMIC DNA]</scope>
    <source>
        <strain evidence="4 5">BH-SD19</strain>
    </source>
</reference>
<feature type="binding site" evidence="3">
    <location>
        <position position="3"/>
    </location>
    <ligand>
        <name>Zn(2+)</name>
        <dbReference type="ChEBI" id="CHEBI:29105"/>
    </ligand>
</feature>